<dbReference type="RefSeq" id="WP_007390660.1">
    <property type="nucleotide sequence ID" value="NZ_AFIJ01000008.1"/>
</dbReference>
<dbReference type="PANTHER" id="PTHR30506">
    <property type="entry name" value="INNER MEMBRANE PROTEIN"/>
    <property type="match status" value="1"/>
</dbReference>
<keyword evidence="4 7" id="KW-0812">Transmembrane</keyword>
<feature type="transmembrane region" description="Helical" evidence="7">
    <location>
        <begin position="97"/>
        <end position="116"/>
    </location>
</feature>
<evidence type="ECO:0000256" key="3">
    <source>
        <dbReference type="ARBA" id="ARBA00022475"/>
    </source>
</evidence>
<keyword evidence="3" id="KW-1003">Cell membrane</keyword>
<dbReference type="EMBL" id="AFIJ01000008">
    <property type="protein sequence ID" value="EGL41870.1"/>
    <property type="molecule type" value="Genomic_DNA"/>
</dbReference>
<sequence>MESIWWHIFDILGTAAFAYSGALVAVSRRMDIFGVFMLSAATAVGGGIVRDMLLGNVPPVAFRTSLYGGIIIAAMAGAMVTVWNIRAKRRFSRMMAALFWLYTICDAVGLGAFSVTGTLLGCHYYPQYGLFAVMLGVWTAIGGGIIRDVFAAKIPFVFRKEVYATASVLGCVVLTGCFYTSFLSLPPASVLACTVTIAVRLLAVKRHWNLPLIHRKRHRPYFFR</sequence>
<comment type="subcellular location">
    <subcellularLocation>
        <location evidence="1">Cell membrane</location>
        <topology evidence="1">Multi-pass membrane protein</topology>
    </subcellularLocation>
</comment>
<feature type="transmembrane region" description="Helical" evidence="7">
    <location>
        <begin position="162"/>
        <end position="182"/>
    </location>
</feature>
<comment type="caution">
    <text evidence="9">The sequence shown here is derived from an EMBL/GenBank/DDBJ whole genome shotgun (WGS) entry which is preliminary data.</text>
</comment>
<evidence type="ECO:0000313" key="10">
    <source>
        <dbReference type="Proteomes" id="UP000004018"/>
    </source>
</evidence>
<evidence type="ECO:0000313" key="9">
    <source>
        <dbReference type="EMBL" id="EGL41870.1"/>
    </source>
</evidence>
<evidence type="ECO:0000256" key="1">
    <source>
        <dbReference type="ARBA" id="ARBA00004651"/>
    </source>
</evidence>
<feature type="transmembrane region" description="Helical" evidence="7">
    <location>
        <begin position="188"/>
        <end position="208"/>
    </location>
</feature>
<keyword evidence="5 7" id="KW-1133">Transmembrane helix</keyword>
<feature type="transmembrane region" description="Helical" evidence="7">
    <location>
        <begin position="128"/>
        <end position="150"/>
    </location>
</feature>
<feature type="transmembrane region" description="Helical" evidence="7">
    <location>
        <begin position="65"/>
        <end position="85"/>
    </location>
</feature>
<comment type="similarity">
    <text evidence="2">Belongs to the UPF0126 family.</text>
</comment>
<evidence type="ECO:0000256" key="5">
    <source>
        <dbReference type="ARBA" id="ARBA00022989"/>
    </source>
</evidence>
<feature type="domain" description="Glycine transporter" evidence="8">
    <location>
        <begin position="104"/>
        <end position="175"/>
    </location>
</feature>
<organism evidence="9 10">
    <name type="scientific">Megasphaera lornae</name>
    <dbReference type="NCBI Taxonomy" id="1000568"/>
    <lineage>
        <taxon>Bacteria</taxon>
        <taxon>Bacillati</taxon>
        <taxon>Bacillota</taxon>
        <taxon>Negativicutes</taxon>
        <taxon>Veillonellales</taxon>
        <taxon>Veillonellaceae</taxon>
        <taxon>Megasphaera</taxon>
    </lineage>
</organism>
<feature type="domain" description="Glycine transporter" evidence="8">
    <location>
        <begin position="8"/>
        <end position="82"/>
    </location>
</feature>
<protein>
    <recommendedName>
        <fullName evidence="8">Glycine transporter domain-containing protein</fullName>
    </recommendedName>
</protein>
<accession>A0ABN0D1B2</accession>
<evidence type="ECO:0000256" key="6">
    <source>
        <dbReference type="ARBA" id="ARBA00023136"/>
    </source>
</evidence>
<evidence type="ECO:0000259" key="8">
    <source>
        <dbReference type="Pfam" id="PF03458"/>
    </source>
</evidence>
<evidence type="ECO:0000256" key="2">
    <source>
        <dbReference type="ARBA" id="ARBA00008193"/>
    </source>
</evidence>
<name>A0ABN0D1B2_9FIRM</name>
<evidence type="ECO:0000256" key="4">
    <source>
        <dbReference type="ARBA" id="ARBA00022692"/>
    </source>
</evidence>
<feature type="transmembrane region" description="Helical" evidence="7">
    <location>
        <begin position="6"/>
        <end position="26"/>
    </location>
</feature>
<gene>
    <name evidence="9" type="ORF">HMPREF1039_0123</name>
</gene>
<keyword evidence="6 7" id="KW-0472">Membrane</keyword>
<evidence type="ECO:0000256" key="7">
    <source>
        <dbReference type="SAM" id="Phobius"/>
    </source>
</evidence>
<dbReference type="PANTHER" id="PTHR30506:SF3">
    <property type="entry name" value="UPF0126 INNER MEMBRANE PROTEIN YADS-RELATED"/>
    <property type="match status" value="1"/>
</dbReference>
<reference evidence="9 10" key="1">
    <citation type="submission" date="2011-04" db="EMBL/GenBank/DDBJ databases">
        <authorList>
            <person name="Harkins D.M."/>
            <person name="Madupu R."/>
            <person name="Durkin A.S."/>
            <person name="Torralba M."/>
            <person name="Methe B."/>
            <person name="Sutton G.G."/>
            <person name="Nelson K.E."/>
        </authorList>
    </citation>
    <scope>NUCLEOTIDE SEQUENCE [LARGE SCALE GENOMIC DNA]</scope>
    <source>
        <strain evidence="9 10">UPII 199-6</strain>
    </source>
</reference>
<keyword evidence="10" id="KW-1185">Reference proteome</keyword>
<dbReference type="Pfam" id="PF03458">
    <property type="entry name" value="Gly_transporter"/>
    <property type="match status" value="2"/>
</dbReference>
<dbReference type="InterPro" id="IPR005115">
    <property type="entry name" value="Gly_transporter"/>
</dbReference>
<proteinExistence type="inferred from homology"/>
<feature type="transmembrane region" description="Helical" evidence="7">
    <location>
        <begin position="33"/>
        <end position="53"/>
    </location>
</feature>
<dbReference type="Proteomes" id="UP000004018">
    <property type="component" value="Unassembled WGS sequence"/>
</dbReference>